<gene>
    <name evidence="2" type="ORF">SCLCIDRAFT_1004824</name>
</gene>
<organism evidence="2 3">
    <name type="scientific">Scleroderma citrinum Foug A</name>
    <dbReference type="NCBI Taxonomy" id="1036808"/>
    <lineage>
        <taxon>Eukaryota</taxon>
        <taxon>Fungi</taxon>
        <taxon>Dikarya</taxon>
        <taxon>Basidiomycota</taxon>
        <taxon>Agaricomycotina</taxon>
        <taxon>Agaricomycetes</taxon>
        <taxon>Agaricomycetidae</taxon>
        <taxon>Boletales</taxon>
        <taxon>Sclerodermatineae</taxon>
        <taxon>Sclerodermataceae</taxon>
        <taxon>Scleroderma</taxon>
    </lineage>
</organism>
<keyword evidence="3" id="KW-1185">Reference proteome</keyword>
<evidence type="ECO:0000313" key="2">
    <source>
        <dbReference type="EMBL" id="KIM68111.1"/>
    </source>
</evidence>
<dbReference type="AlphaFoldDB" id="A0A0C3EJP1"/>
<feature type="compositionally biased region" description="Low complexity" evidence="1">
    <location>
        <begin position="36"/>
        <end position="45"/>
    </location>
</feature>
<dbReference type="GO" id="GO:0016279">
    <property type="term" value="F:protein-lysine N-methyltransferase activity"/>
    <property type="evidence" value="ECO:0007669"/>
    <property type="project" value="UniProtKB-ARBA"/>
</dbReference>
<feature type="compositionally biased region" description="Gly residues" evidence="1">
    <location>
        <begin position="145"/>
        <end position="155"/>
    </location>
</feature>
<dbReference type="Proteomes" id="UP000053989">
    <property type="component" value="Unassembled WGS sequence"/>
</dbReference>
<dbReference type="OrthoDB" id="441812at2759"/>
<evidence type="ECO:0000256" key="1">
    <source>
        <dbReference type="SAM" id="MobiDB-lite"/>
    </source>
</evidence>
<feature type="compositionally biased region" description="Basic and acidic residues" evidence="1">
    <location>
        <begin position="157"/>
        <end position="170"/>
    </location>
</feature>
<feature type="region of interest" description="Disordered" evidence="1">
    <location>
        <begin position="117"/>
        <end position="179"/>
    </location>
</feature>
<reference evidence="2 3" key="1">
    <citation type="submission" date="2014-04" db="EMBL/GenBank/DDBJ databases">
        <authorList>
            <consortium name="DOE Joint Genome Institute"/>
            <person name="Kuo A."/>
            <person name="Kohler A."/>
            <person name="Nagy L.G."/>
            <person name="Floudas D."/>
            <person name="Copeland A."/>
            <person name="Barry K.W."/>
            <person name="Cichocki N."/>
            <person name="Veneault-Fourrey C."/>
            <person name="LaButti K."/>
            <person name="Lindquist E.A."/>
            <person name="Lipzen A."/>
            <person name="Lundell T."/>
            <person name="Morin E."/>
            <person name="Murat C."/>
            <person name="Sun H."/>
            <person name="Tunlid A."/>
            <person name="Henrissat B."/>
            <person name="Grigoriev I.V."/>
            <person name="Hibbett D.S."/>
            <person name="Martin F."/>
            <person name="Nordberg H.P."/>
            <person name="Cantor M.N."/>
            <person name="Hua S.X."/>
        </authorList>
    </citation>
    <scope>NUCLEOTIDE SEQUENCE [LARGE SCALE GENOMIC DNA]</scope>
    <source>
        <strain evidence="2 3">Foug A</strain>
    </source>
</reference>
<evidence type="ECO:0000313" key="3">
    <source>
        <dbReference type="Proteomes" id="UP000053989"/>
    </source>
</evidence>
<reference evidence="3" key="2">
    <citation type="submission" date="2015-01" db="EMBL/GenBank/DDBJ databases">
        <title>Evolutionary Origins and Diversification of the Mycorrhizal Mutualists.</title>
        <authorList>
            <consortium name="DOE Joint Genome Institute"/>
            <consortium name="Mycorrhizal Genomics Consortium"/>
            <person name="Kohler A."/>
            <person name="Kuo A."/>
            <person name="Nagy L.G."/>
            <person name="Floudas D."/>
            <person name="Copeland A."/>
            <person name="Barry K.W."/>
            <person name="Cichocki N."/>
            <person name="Veneault-Fourrey C."/>
            <person name="LaButti K."/>
            <person name="Lindquist E.A."/>
            <person name="Lipzen A."/>
            <person name="Lundell T."/>
            <person name="Morin E."/>
            <person name="Murat C."/>
            <person name="Riley R."/>
            <person name="Ohm R."/>
            <person name="Sun H."/>
            <person name="Tunlid A."/>
            <person name="Henrissat B."/>
            <person name="Grigoriev I.V."/>
            <person name="Hibbett D.S."/>
            <person name="Martin F."/>
        </authorList>
    </citation>
    <scope>NUCLEOTIDE SEQUENCE [LARGE SCALE GENOMIC DNA]</scope>
    <source>
        <strain evidence="3">Foug A</strain>
    </source>
</reference>
<feature type="region of interest" description="Disordered" evidence="1">
    <location>
        <begin position="30"/>
        <end position="50"/>
    </location>
</feature>
<dbReference type="SUPFAM" id="SSF82199">
    <property type="entry name" value="SET domain"/>
    <property type="match status" value="1"/>
</dbReference>
<dbReference type="STRING" id="1036808.A0A0C3EJP1"/>
<dbReference type="InParanoid" id="A0A0C3EJP1"/>
<name>A0A0C3EJP1_9AGAM</name>
<dbReference type="InterPro" id="IPR046341">
    <property type="entry name" value="SET_dom_sf"/>
</dbReference>
<dbReference type="PANTHER" id="PTHR13271">
    <property type="entry name" value="UNCHARACTERIZED PUTATIVE METHYLTRANSFERASE"/>
    <property type="match status" value="1"/>
</dbReference>
<dbReference type="Gene3D" id="3.90.1410.10">
    <property type="entry name" value="set domain protein methyltransferase, domain 1"/>
    <property type="match status" value="1"/>
</dbReference>
<sequence>MTAIAEFFLSSDYDVCVECGSLAECEHDREGENQVASSTSASSQSQRDEVDHLEMRTIRPVPPHSEVFNTYGSLSNAALLTRYGFMLPENEFDSIKMVSQPLSSTARTVLRAAKPEPTMGVTHHPAARGRVASGSHCTRHKIGGDEGGGYIGGARWGSHDSREPGTHNDDDGITSDALPLSTSTVVSDGEAPVQWTGAAAHEELLKTHQKDADDVGRFICFFSRIARVWCAEAAWDERDEGLICNLETLRQDTSKIPDCDEELQRTLLVNADGKLSHRLWLFCALAAVFSSLPILSPEFLALLERVENEGGGDSPGITELKHRLVRVQRYIESLRSKYGDVDEEANDDENDGHRSLLSNTFLCADSPISLIGKTKIGQKHSYRQ</sequence>
<accession>A0A0C3EJP1</accession>
<proteinExistence type="predicted"/>
<dbReference type="InterPro" id="IPR050600">
    <property type="entry name" value="SETD3_SETD6_MTase"/>
</dbReference>
<protein>
    <submittedName>
        <fullName evidence="2">Uncharacterized protein</fullName>
    </submittedName>
</protein>
<dbReference type="EMBL" id="KN822010">
    <property type="protein sequence ID" value="KIM68111.1"/>
    <property type="molecule type" value="Genomic_DNA"/>
</dbReference>
<dbReference type="HOGENOM" id="CLU_719934_0_0_1"/>